<evidence type="ECO:0000313" key="2">
    <source>
        <dbReference type="Proteomes" id="UP000182743"/>
    </source>
</evidence>
<organism evidence="1 2">
    <name type="scientific">Neomoorella thermoacetica</name>
    <name type="common">Clostridium thermoaceticum</name>
    <dbReference type="NCBI Taxonomy" id="1525"/>
    <lineage>
        <taxon>Bacteria</taxon>
        <taxon>Bacillati</taxon>
        <taxon>Bacillota</taxon>
        <taxon>Clostridia</taxon>
        <taxon>Neomoorellales</taxon>
        <taxon>Neomoorellaceae</taxon>
        <taxon>Neomoorella</taxon>
    </lineage>
</organism>
<reference evidence="1 2" key="1">
    <citation type="submission" date="2016-08" db="EMBL/GenBank/DDBJ databases">
        <title>Genome-based comparison of Moorella thermoacetic strains.</title>
        <authorList>
            <person name="Poehlein A."/>
            <person name="Bengelsdorf F.R."/>
            <person name="Esser C."/>
            <person name="Duerre P."/>
            <person name="Daniel R."/>
        </authorList>
    </citation>
    <scope>NUCLEOTIDE SEQUENCE [LARGE SCALE GENOMIC DNA]</scope>
    <source>
        <strain evidence="1 2">DSM 11768</strain>
    </source>
</reference>
<gene>
    <name evidence="1" type="ORF">MOOR_20250</name>
</gene>
<comment type="caution">
    <text evidence="1">The sequence shown here is derived from an EMBL/GenBank/DDBJ whole genome shotgun (WGS) entry which is preliminary data.</text>
</comment>
<dbReference type="InterPro" id="IPR049744">
    <property type="entry name" value="CC/Se_fam"/>
</dbReference>
<protein>
    <submittedName>
        <fullName evidence="1">Uncharacterized protein</fullName>
    </submittedName>
</protein>
<proteinExistence type="predicted"/>
<evidence type="ECO:0000313" key="1">
    <source>
        <dbReference type="EMBL" id="OIQ08306.1"/>
    </source>
</evidence>
<accession>A0A1J5JFK6</accession>
<dbReference type="AlphaFoldDB" id="A0A1J5JFK6"/>
<dbReference type="NCBIfam" id="NF041239">
    <property type="entry name" value="Moor_selen_rel"/>
    <property type="match status" value="1"/>
</dbReference>
<name>A0A1J5JFK6_NEOTH</name>
<sequence length="95" mass="10379">MKVTITEEAREFILKNGGAVTVRLESIGTAGGPAIEAVVFTSVPGDKENYEETMTPEGIQVYVRRGNPLDATGLRLEMKRVGCRLRLVARGIGMW</sequence>
<dbReference type="EMBL" id="MIHH01000012">
    <property type="protein sequence ID" value="OIQ08306.1"/>
    <property type="molecule type" value="Genomic_DNA"/>
</dbReference>
<dbReference type="Proteomes" id="UP000182743">
    <property type="component" value="Unassembled WGS sequence"/>
</dbReference>
<dbReference type="RefSeq" id="WP_071521189.1">
    <property type="nucleotide sequence ID" value="NZ_MIHH01000012.1"/>
</dbReference>